<gene>
    <name evidence="2" type="ORF">N1851_002093</name>
</gene>
<proteinExistence type="predicted"/>
<comment type="caution">
    <text evidence="2">The sequence shown here is derived from an EMBL/GenBank/DDBJ whole genome shotgun (WGS) entry which is preliminary data.</text>
</comment>
<sequence length="135" mass="15469">MFDLHVFILAPTEEALLSITRDDLVRVAGHYKFEVSGSPSKAELQKKLIDDLRDCGVLGKGPADEPPTSPTPGKVPPPTPSKASIELKRLHLREMELEWEREKSKLKDRQRKLKDRQFGNEITEHELRLKDLEFN</sequence>
<feature type="region of interest" description="Disordered" evidence="1">
    <location>
        <begin position="55"/>
        <end position="82"/>
    </location>
</feature>
<feature type="compositionally biased region" description="Pro residues" evidence="1">
    <location>
        <begin position="64"/>
        <end position="80"/>
    </location>
</feature>
<dbReference type="AlphaFoldDB" id="A0AA47NAL0"/>
<protein>
    <submittedName>
        <fullName evidence="2">Uncharacterized protein</fullName>
    </submittedName>
</protein>
<name>A0AA47NAL0_MERPO</name>
<organism evidence="2 3">
    <name type="scientific">Merluccius polli</name>
    <name type="common">Benguela hake</name>
    <name type="synonym">Merluccius cadenati</name>
    <dbReference type="NCBI Taxonomy" id="89951"/>
    <lineage>
        <taxon>Eukaryota</taxon>
        <taxon>Metazoa</taxon>
        <taxon>Chordata</taxon>
        <taxon>Craniata</taxon>
        <taxon>Vertebrata</taxon>
        <taxon>Euteleostomi</taxon>
        <taxon>Actinopterygii</taxon>
        <taxon>Neopterygii</taxon>
        <taxon>Teleostei</taxon>
        <taxon>Neoteleostei</taxon>
        <taxon>Acanthomorphata</taxon>
        <taxon>Zeiogadaria</taxon>
        <taxon>Gadariae</taxon>
        <taxon>Gadiformes</taxon>
        <taxon>Gadoidei</taxon>
        <taxon>Merlucciidae</taxon>
        <taxon>Merluccius</taxon>
    </lineage>
</organism>
<evidence type="ECO:0000313" key="3">
    <source>
        <dbReference type="Proteomes" id="UP001174136"/>
    </source>
</evidence>
<evidence type="ECO:0000256" key="1">
    <source>
        <dbReference type="SAM" id="MobiDB-lite"/>
    </source>
</evidence>
<dbReference type="EMBL" id="JAOPHQ010000284">
    <property type="protein sequence ID" value="KAK0155503.1"/>
    <property type="molecule type" value="Genomic_DNA"/>
</dbReference>
<dbReference type="Proteomes" id="UP001174136">
    <property type="component" value="Unassembled WGS sequence"/>
</dbReference>
<reference evidence="2" key="1">
    <citation type="journal article" date="2023" name="Front. Mar. Sci.">
        <title>A new Merluccius polli reference genome to investigate the effects of global change in West African waters.</title>
        <authorList>
            <person name="Mateo J.L."/>
            <person name="Blanco-Fernandez C."/>
            <person name="Garcia-Vazquez E."/>
            <person name="Machado-Schiaffino G."/>
        </authorList>
    </citation>
    <scope>NUCLEOTIDE SEQUENCE</scope>
    <source>
        <strain evidence="2">C29</strain>
        <tissue evidence="2">Fin</tissue>
    </source>
</reference>
<accession>A0AA47NAL0</accession>
<keyword evidence="3" id="KW-1185">Reference proteome</keyword>
<evidence type="ECO:0000313" key="2">
    <source>
        <dbReference type="EMBL" id="KAK0155503.1"/>
    </source>
</evidence>